<dbReference type="EMBL" id="KV878346">
    <property type="protein sequence ID" value="OJJ44885.1"/>
    <property type="molecule type" value="Genomic_DNA"/>
</dbReference>
<gene>
    <name evidence="9" type="ORF">ASPZODRAFT_134292</name>
</gene>
<dbReference type="GO" id="GO:0006267">
    <property type="term" value="P:pre-replicative complex assembly involved in nuclear cell cycle DNA replication"/>
    <property type="evidence" value="ECO:0007669"/>
    <property type="project" value="EnsemblFungi"/>
</dbReference>
<comment type="subcellular location">
    <subcellularLocation>
        <location evidence="1 5">Nucleus</location>
        <location evidence="1 5">Nucleolus</location>
    </subcellularLocation>
</comment>
<dbReference type="OrthoDB" id="10263597at2759"/>
<dbReference type="GO" id="GO:0006364">
    <property type="term" value="P:rRNA processing"/>
    <property type="evidence" value="ECO:0007669"/>
    <property type="project" value="EnsemblFungi"/>
</dbReference>
<accession>A0A1L9SCE2</accession>
<dbReference type="InterPro" id="IPR016903">
    <property type="entry name" value="Nucleolar_cplx-assoc_3"/>
</dbReference>
<dbReference type="GeneID" id="34609956"/>
<feature type="domain" description="CCAAT-binding factor" evidence="7">
    <location>
        <begin position="490"/>
        <end position="689"/>
    </location>
</feature>
<protein>
    <recommendedName>
        <fullName evidence="5">Nucleolar complex-associated protein 3</fullName>
    </recommendedName>
</protein>
<feature type="compositionally biased region" description="Basic residues" evidence="6">
    <location>
        <begin position="1"/>
        <end position="12"/>
    </location>
</feature>
<feature type="region of interest" description="Disordered" evidence="6">
    <location>
        <begin position="342"/>
        <end position="370"/>
    </location>
</feature>
<comment type="similarity">
    <text evidence="2 5">Belongs to the CBF/MAK21 family.</text>
</comment>
<feature type="compositionally biased region" description="Basic and acidic residues" evidence="6">
    <location>
        <begin position="13"/>
        <end position="30"/>
    </location>
</feature>
<dbReference type="GO" id="GO:0005730">
    <property type="term" value="C:nucleolus"/>
    <property type="evidence" value="ECO:0007669"/>
    <property type="project" value="UniProtKB-SubCell"/>
</dbReference>
<dbReference type="GO" id="GO:0042273">
    <property type="term" value="P:ribosomal large subunit biogenesis"/>
    <property type="evidence" value="ECO:0007669"/>
    <property type="project" value="EnsemblFungi"/>
</dbReference>
<evidence type="ECO:0000256" key="6">
    <source>
        <dbReference type="SAM" id="MobiDB-lite"/>
    </source>
</evidence>
<dbReference type="InterPro" id="IPR011501">
    <property type="entry name" value="Noc3_N"/>
</dbReference>
<evidence type="ECO:0000259" key="8">
    <source>
        <dbReference type="Pfam" id="PF07540"/>
    </source>
</evidence>
<proteinExistence type="inferred from homology"/>
<dbReference type="GO" id="GO:0006270">
    <property type="term" value="P:DNA replication initiation"/>
    <property type="evidence" value="ECO:0007669"/>
    <property type="project" value="EnsemblFungi"/>
</dbReference>
<comment type="function">
    <text evidence="5">Required for synthesis of 60S ribosomal subunits and the transport of pre-ribosomes from the nucleoplasm to the cytoplasm.</text>
</comment>
<evidence type="ECO:0000313" key="9">
    <source>
        <dbReference type="EMBL" id="OJJ44885.1"/>
    </source>
</evidence>
<dbReference type="PIRSF" id="PIRSF028977">
    <property type="entry name" value="Nucleolar_complex_p3"/>
    <property type="match status" value="1"/>
</dbReference>
<dbReference type="AlphaFoldDB" id="A0A1L9SCE2"/>
<dbReference type="InterPro" id="IPR005612">
    <property type="entry name" value="CCAAT-binding_factor"/>
</dbReference>
<dbReference type="Pfam" id="PF07540">
    <property type="entry name" value="NOC3p"/>
    <property type="match status" value="1"/>
</dbReference>
<organism evidence="9 10">
    <name type="scientific">Penicilliopsis zonata CBS 506.65</name>
    <dbReference type="NCBI Taxonomy" id="1073090"/>
    <lineage>
        <taxon>Eukaryota</taxon>
        <taxon>Fungi</taxon>
        <taxon>Dikarya</taxon>
        <taxon>Ascomycota</taxon>
        <taxon>Pezizomycotina</taxon>
        <taxon>Eurotiomycetes</taxon>
        <taxon>Eurotiomycetidae</taxon>
        <taxon>Eurotiales</taxon>
        <taxon>Aspergillaceae</taxon>
        <taxon>Penicilliopsis</taxon>
    </lineage>
</organism>
<feature type="region of interest" description="Disordered" evidence="6">
    <location>
        <begin position="462"/>
        <end position="485"/>
    </location>
</feature>
<dbReference type="InterPro" id="IPR016024">
    <property type="entry name" value="ARM-type_fold"/>
</dbReference>
<dbReference type="SUPFAM" id="SSF48371">
    <property type="entry name" value="ARM repeat"/>
    <property type="match status" value="1"/>
</dbReference>
<dbReference type="RefSeq" id="XP_022579395.1">
    <property type="nucleotide sequence ID" value="XM_022723491.1"/>
</dbReference>
<evidence type="ECO:0000256" key="1">
    <source>
        <dbReference type="ARBA" id="ARBA00004604"/>
    </source>
</evidence>
<feature type="region of interest" description="Disordered" evidence="6">
    <location>
        <begin position="539"/>
        <end position="572"/>
    </location>
</feature>
<feature type="region of interest" description="Disordered" evidence="6">
    <location>
        <begin position="1"/>
        <end position="120"/>
    </location>
</feature>
<feature type="compositionally biased region" description="Acidic residues" evidence="6">
    <location>
        <begin position="462"/>
        <end position="475"/>
    </location>
</feature>
<evidence type="ECO:0000313" key="10">
    <source>
        <dbReference type="Proteomes" id="UP000184188"/>
    </source>
</evidence>
<feature type="domain" description="Nucleolar complex-associated protein 3 N-terminal" evidence="8">
    <location>
        <begin position="127"/>
        <end position="219"/>
    </location>
</feature>
<feature type="compositionally biased region" description="Basic residues" evidence="6">
    <location>
        <begin position="360"/>
        <end position="370"/>
    </location>
</feature>
<dbReference type="STRING" id="1073090.A0A1L9SCE2"/>
<keyword evidence="10" id="KW-1185">Reference proteome</keyword>
<dbReference type="Proteomes" id="UP000184188">
    <property type="component" value="Unassembled WGS sequence"/>
</dbReference>
<dbReference type="PANTHER" id="PTHR14428">
    <property type="entry name" value="NUCLEOLAR COMPLEX PROTEIN 3"/>
    <property type="match status" value="1"/>
</dbReference>
<keyword evidence="4" id="KW-0539">Nucleus</keyword>
<dbReference type="VEuPathDB" id="FungiDB:ASPZODRAFT_134292"/>
<dbReference type="GO" id="GO:0003682">
    <property type="term" value="F:chromatin binding"/>
    <property type="evidence" value="ECO:0007669"/>
    <property type="project" value="EnsemblFungi"/>
</dbReference>
<dbReference type="GO" id="GO:0030691">
    <property type="term" value="C:Noc2p-Noc3p complex"/>
    <property type="evidence" value="ECO:0007669"/>
    <property type="project" value="EnsemblFungi"/>
</dbReference>
<sequence length="700" mass="78708">MALAHSTKRRRLSPPEDEAKSSSRKSREAALGKFYSAAAEWDLEQDYERRPRKGSKKDKERTRLPIKTTEGLVENVVDSEDSEGDADSFLDTDDDEAGETAGADGTDDSDEEEEETPKIPLKLQVIQAKEEIARIATLVNEDPEEHISSLRTLAEMVDNAGHVAIKKLALAAQAAIYKDMIPGYRIRPLGEDDLSSKISKEVRKLRNFEQSLLSGYRNYVQRLASFAKPAKGESLDEGLRTIAINCACNLLLGVPHFNFRNELLKILVNRLARRKVDGDFIKCRETLEEVFNKDNDGIVSLEAVRLLSKMMKARDFNVHDSVLDTFLHLRLLSEFSSKASRDRVDRRTTEEEEEDQPTGKKQKQKREFRTKKERKILKERKIVEKDMKQADALVSHEEREKNQAETLKLVFATYFRILKLRSPALMGPVLEGLAKYAHLINQDFFGDLLEALKDLIAHAEADEGNDDEGDDDDMMGDAPSNSTRDTNREALLCTVTAFALLEGQDASKAAASLHLDLSFFIKHLYRSLYSLSTNADVEFNPNKSLRLPDPTSGAGEGEEDGSANPRPRRNKVNFQTPTVLLLRCLQSTLLSRAHGIPPPVRLAGFTKRLMTTSLQVPEKSALATLSLLNQVTKHHGRRISPLWHSEDRRGDGVFNAYAPDVESTNVFAGTVWEGELLRHHYCPQVRDAALDMEKMIASLK</sequence>
<keyword evidence="3" id="KW-0175">Coiled coil</keyword>
<evidence type="ECO:0000256" key="3">
    <source>
        <dbReference type="ARBA" id="ARBA00023054"/>
    </source>
</evidence>
<reference evidence="10" key="1">
    <citation type="journal article" date="2017" name="Genome Biol.">
        <title>Comparative genomics reveals high biological diversity and specific adaptations in the industrially and medically important fungal genus Aspergillus.</title>
        <authorList>
            <person name="de Vries R.P."/>
            <person name="Riley R."/>
            <person name="Wiebenga A."/>
            <person name="Aguilar-Osorio G."/>
            <person name="Amillis S."/>
            <person name="Uchima C.A."/>
            <person name="Anderluh G."/>
            <person name="Asadollahi M."/>
            <person name="Askin M."/>
            <person name="Barry K."/>
            <person name="Battaglia E."/>
            <person name="Bayram O."/>
            <person name="Benocci T."/>
            <person name="Braus-Stromeyer S.A."/>
            <person name="Caldana C."/>
            <person name="Canovas D."/>
            <person name="Cerqueira G.C."/>
            <person name="Chen F."/>
            <person name="Chen W."/>
            <person name="Choi C."/>
            <person name="Clum A."/>
            <person name="Dos Santos R.A."/>
            <person name="Damasio A.R."/>
            <person name="Diallinas G."/>
            <person name="Emri T."/>
            <person name="Fekete E."/>
            <person name="Flipphi M."/>
            <person name="Freyberg S."/>
            <person name="Gallo A."/>
            <person name="Gournas C."/>
            <person name="Habgood R."/>
            <person name="Hainaut M."/>
            <person name="Harispe M.L."/>
            <person name="Henrissat B."/>
            <person name="Hilden K.S."/>
            <person name="Hope R."/>
            <person name="Hossain A."/>
            <person name="Karabika E."/>
            <person name="Karaffa L."/>
            <person name="Karanyi Z."/>
            <person name="Krasevec N."/>
            <person name="Kuo A."/>
            <person name="Kusch H."/>
            <person name="LaButti K."/>
            <person name="Lagendijk E.L."/>
            <person name="Lapidus A."/>
            <person name="Levasseur A."/>
            <person name="Lindquist E."/>
            <person name="Lipzen A."/>
            <person name="Logrieco A.F."/>
            <person name="MacCabe A."/>
            <person name="Maekelae M.R."/>
            <person name="Malavazi I."/>
            <person name="Melin P."/>
            <person name="Meyer V."/>
            <person name="Mielnichuk N."/>
            <person name="Miskei M."/>
            <person name="Molnar A.P."/>
            <person name="Mule G."/>
            <person name="Ngan C.Y."/>
            <person name="Orejas M."/>
            <person name="Orosz E."/>
            <person name="Ouedraogo J.P."/>
            <person name="Overkamp K.M."/>
            <person name="Park H.-S."/>
            <person name="Perrone G."/>
            <person name="Piumi F."/>
            <person name="Punt P.J."/>
            <person name="Ram A.F."/>
            <person name="Ramon A."/>
            <person name="Rauscher S."/>
            <person name="Record E."/>
            <person name="Riano-Pachon D.M."/>
            <person name="Robert V."/>
            <person name="Roehrig J."/>
            <person name="Ruller R."/>
            <person name="Salamov A."/>
            <person name="Salih N.S."/>
            <person name="Samson R.A."/>
            <person name="Sandor E."/>
            <person name="Sanguinetti M."/>
            <person name="Schuetze T."/>
            <person name="Sepcic K."/>
            <person name="Shelest E."/>
            <person name="Sherlock G."/>
            <person name="Sophianopoulou V."/>
            <person name="Squina F.M."/>
            <person name="Sun H."/>
            <person name="Susca A."/>
            <person name="Todd R.B."/>
            <person name="Tsang A."/>
            <person name="Unkles S.E."/>
            <person name="van de Wiele N."/>
            <person name="van Rossen-Uffink D."/>
            <person name="Oliveira J.V."/>
            <person name="Vesth T.C."/>
            <person name="Visser J."/>
            <person name="Yu J.-H."/>
            <person name="Zhou M."/>
            <person name="Andersen M.R."/>
            <person name="Archer D.B."/>
            <person name="Baker S.E."/>
            <person name="Benoit I."/>
            <person name="Brakhage A.A."/>
            <person name="Braus G.H."/>
            <person name="Fischer R."/>
            <person name="Frisvad J.C."/>
            <person name="Goldman G.H."/>
            <person name="Houbraken J."/>
            <person name="Oakley B."/>
            <person name="Pocsi I."/>
            <person name="Scazzocchio C."/>
            <person name="Seiboth B."/>
            <person name="vanKuyk P.A."/>
            <person name="Wortman J."/>
            <person name="Dyer P.S."/>
            <person name="Grigoriev I.V."/>
        </authorList>
    </citation>
    <scope>NUCLEOTIDE SEQUENCE [LARGE SCALE GENOMIC DNA]</scope>
    <source>
        <strain evidence="10">CBS 506.65</strain>
    </source>
</reference>
<dbReference type="GO" id="GO:0005656">
    <property type="term" value="C:nuclear pre-replicative complex"/>
    <property type="evidence" value="ECO:0007669"/>
    <property type="project" value="EnsemblFungi"/>
</dbReference>
<keyword evidence="5" id="KW-0690">Ribosome biogenesis</keyword>
<feature type="compositionally biased region" description="Acidic residues" evidence="6">
    <location>
        <begin position="77"/>
        <end position="98"/>
    </location>
</feature>
<name>A0A1L9SCE2_9EURO</name>
<evidence type="ECO:0000256" key="2">
    <source>
        <dbReference type="ARBA" id="ARBA00007797"/>
    </source>
</evidence>
<evidence type="ECO:0000259" key="7">
    <source>
        <dbReference type="Pfam" id="PF03914"/>
    </source>
</evidence>
<feature type="compositionally biased region" description="Acidic residues" evidence="6">
    <location>
        <begin position="105"/>
        <end position="115"/>
    </location>
</feature>
<dbReference type="Pfam" id="PF03914">
    <property type="entry name" value="CBF"/>
    <property type="match status" value="1"/>
</dbReference>
<evidence type="ECO:0000256" key="4">
    <source>
        <dbReference type="ARBA" id="ARBA00023242"/>
    </source>
</evidence>
<dbReference type="PANTHER" id="PTHR14428:SF5">
    <property type="entry name" value="NUCLEOLAR COMPLEX PROTEIN 3 HOMOLOG"/>
    <property type="match status" value="1"/>
</dbReference>
<evidence type="ECO:0000256" key="5">
    <source>
        <dbReference type="PIRNR" id="PIRNR028977"/>
    </source>
</evidence>